<protein>
    <recommendedName>
        <fullName evidence="2">OmpA-like domain-containing protein</fullName>
    </recommendedName>
</protein>
<reference evidence="3 4" key="2">
    <citation type="submission" date="2016-12" db="EMBL/GenBank/DDBJ databases">
        <title>Draft Genome Sequence of Cystobacter ferrugineus Strain Cbfe23.</title>
        <authorList>
            <person name="Akbar S."/>
            <person name="Dowd S.E."/>
            <person name="Stevens D.C."/>
        </authorList>
    </citation>
    <scope>NUCLEOTIDE SEQUENCE [LARGE SCALE GENOMIC DNA]</scope>
    <source>
        <strain evidence="3 4">Cbfe23</strain>
    </source>
</reference>
<accession>A0A1L9ATR0</accession>
<dbReference type="SUPFAM" id="SSF103088">
    <property type="entry name" value="OmpA-like"/>
    <property type="match status" value="1"/>
</dbReference>
<comment type="caution">
    <text evidence="3">The sequence shown here is derived from an EMBL/GenBank/DDBJ whole genome shotgun (WGS) entry which is preliminary data.</text>
</comment>
<proteinExistence type="predicted"/>
<dbReference type="InterPro" id="IPR050330">
    <property type="entry name" value="Bact_OuterMem_StrucFunc"/>
</dbReference>
<dbReference type="STRING" id="83449.BON30_48845"/>
<evidence type="ECO:0000313" key="4">
    <source>
        <dbReference type="Proteomes" id="UP000182229"/>
    </source>
</evidence>
<feature type="domain" description="OmpA-like" evidence="2">
    <location>
        <begin position="74"/>
        <end position="228"/>
    </location>
</feature>
<evidence type="ECO:0000256" key="1">
    <source>
        <dbReference type="PROSITE-ProRule" id="PRU00473"/>
    </source>
</evidence>
<dbReference type="AlphaFoldDB" id="A0A1L9ATR0"/>
<reference evidence="4" key="1">
    <citation type="submission" date="2016-11" db="EMBL/GenBank/DDBJ databases">
        <authorList>
            <person name="Shukria A."/>
            <person name="Stevens D.C."/>
        </authorList>
    </citation>
    <scope>NUCLEOTIDE SEQUENCE [LARGE SCALE GENOMIC DNA]</scope>
    <source>
        <strain evidence="4">Cbfe23</strain>
    </source>
</reference>
<dbReference type="Gene3D" id="3.30.1330.60">
    <property type="entry name" value="OmpA-like domain"/>
    <property type="match status" value="1"/>
</dbReference>
<keyword evidence="1" id="KW-0472">Membrane</keyword>
<sequence length="250" mass="28472">MAGLVFIFIATLMVFVLQLQRQRDRTAKEETRAREERAELVQRGRAPQETRRALLEHLRSLLAESGITVDINADQGVLSLPEGSVSFIEGRDDFDNRHGDSERRVRVLARTLAQVLPCYSARPPEGADYCEGQRSEVLLEAVLIEGHTDKRRHQGPLGNWRLSALRAIRTYDTLLDERREPLDRLVNRSGRKLLSVAGYAETRPVDEGDTAEAYRRNRRIDLRFIVSPPPVAEVEPEPLEKTREAMEARP</sequence>
<keyword evidence="4" id="KW-1185">Reference proteome</keyword>
<dbReference type="Proteomes" id="UP000182229">
    <property type="component" value="Unassembled WGS sequence"/>
</dbReference>
<dbReference type="PANTHER" id="PTHR30329">
    <property type="entry name" value="STATOR ELEMENT OF FLAGELLAR MOTOR COMPLEX"/>
    <property type="match status" value="1"/>
</dbReference>
<dbReference type="PANTHER" id="PTHR30329:SF21">
    <property type="entry name" value="LIPOPROTEIN YIAD-RELATED"/>
    <property type="match status" value="1"/>
</dbReference>
<dbReference type="InterPro" id="IPR036737">
    <property type="entry name" value="OmpA-like_sf"/>
</dbReference>
<name>A0A1L9ATR0_9BACT</name>
<evidence type="ECO:0000313" key="3">
    <source>
        <dbReference type="EMBL" id="OJH33408.1"/>
    </source>
</evidence>
<dbReference type="RefSeq" id="WP_071905537.1">
    <property type="nucleotide sequence ID" value="NZ_MPIN01000039.1"/>
</dbReference>
<evidence type="ECO:0000259" key="2">
    <source>
        <dbReference type="PROSITE" id="PS51123"/>
    </source>
</evidence>
<dbReference type="InterPro" id="IPR006665">
    <property type="entry name" value="OmpA-like"/>
</dbReference>
<dbReference type="GO" id="GO:0016020">
    <property type="term" value="C:membrane"/>
    <property type="evidence" value="ECO:0007669"/>
    <property type="project" value="UniProtKB-UniRule"/>
</dbReference>
<organism evidence="3 4">
    <name type="scientific">Cystobacter ferrugineus</name>
    <dbReference type="NCBI Taxonomy" id="83449"/>
    <lineage>
        <taxon>Bacteria</taxon>
        <taxon>Pseudomonadati</taxon>
        <taxon>Myxococcota</taxon>
        <taxon>Myxococcia</taxon>
        <taxon>Myxococcales</taxon>
        <taxon>Cystobacterineae</taxon>
        <taxon>Archangiaceae</taxon>
        <taxon>Cystobacter</taxon>
    </lineage>
</organism>
<dbReference type="PROSITE" id="PS51123">
    <property type="entry name" value="OMPA_2"/>
    <property type="match status" value="1"/>
</dbReference>
<dbReference type="EMBL" id="MPIN01000039">
    <property type="protein sequence ID" value="OJH33408.1"/>
    <property type="molecule type" value="Genomic_DNA"/>
</dbReference>
<gene>
    <name evidence="3" type="ORF">BON30_48845</name>
</gene>